<dbReference type="InterPro" id="IPR050383">
    <property type="entry name" value="GlyoxalaseI/FosfomycinResist"/>
</dbReference>
<reference evidence="4 5" key="1">
    <citation type="submission" date="2014-03" db="EMBL/GenBank/DDBJ databases">
        <authorList>
            <person name="Warren W."/>
            <person name="Wilson R.K."/>
        </authorList>
    </citation>
    <scope>NUCLEOTIDE SEQUENCE</scope>
</reference>
<evidence type="ECO:0000259" key="3">
    <source>
        <dbReference type="PROSITE" id="PS51819"/>
    </source>
</evidence>
<dbReference type="PROSITE" id="PS51819">
    <property type="entry name" value="VOC"/>
    <property type="match status" value="1"/>
</dbReference>
<dbReference type="CDD" id="cd07253">
    <property type="entry name" value="GLOD5"/>
    <property type="match status" value="1"/>
</dbReference>
<dbReference type="Bgee" id="ENSCSAG00000013213">
    <property type="expression patterns" value="Expressed in liver and 2 other cell types or tissues"/>
</dbReference>
<organism evidence="4 5">
    <name type="scientific">Chlorocebus sabaeus</name>
    <name type="common">Green monkey</name>
    <name type="synonym">Simia sabaea</name>
    <dbReference type="NCBI Taxonomy" id="60711"/>
    <lineage>
        <taxon>Eukaryota</taxon>
        <taxon>Metazoa</taxon>
        <taxon>Chordata</taxon>
        <taxon>Craniata</taxon>
        <taxon>Vertebrata</taxon>
        <taxon>Euteleostomi</taxon>
        <taxon>Mammalia</taxon>
        <taxon>Eutheria</taxon>
        <taxon>Euarchontoglires</taxon>
        <taxon>Primates</taxon>
        <taxon>Haplorrhini</taxon>
        <taxon>Catarrhini</taxon>
        <taxon>Cercopithecidae</taxon>
        <taxon>Cercopithecinae</taxon>
        <taxon>Chlorocebus</taxon>
    </lineage>
</organism>
<reference evidence="4" key="2">
    <citation type="submission" date="2025-08" db="UniProtKB">
        <authorList>
            <consortium name="Ensembl"/>
        </authorList>
    </citation>
    <scope>IDENTIFICATION</scope>
</reference>
<reference evidence="4" key="3">
    <citation type="submission" date="2025-09" db="UniProtKB">
        <authorList>
            <consortium name="Ensembl"/>
        </authorList>
    </citation>
    <scope>IDENTIFICATION</scope>
</reference>
<dbReference type="OMA" id="FGTHKIN"/>
<accession>A0A0D9RL90</accession>
<comment type="similarity">
    <text evidence="1">Belongs to the glyoxalase I family.</text>
</comment>
<dbReference type="RefSeq" id="XP_007989795.2">
    <property type="nucleotide sequence ID" value="XM_007991604.3"/>
</dbReference>
<dbReference type="GeneTree" id="ENSGT00940000153941"/>
<feature type="domain" description="VOC" evidence="3">
    <location>
        <begin position="37"/>
        <end position="157"/>
    </location>
</feature>
<dbReference type="AlphaFoldDB" id="A0A0D9RL90"/>
<sequence length="160" mass="18299">MLRHLPSRLPVKMWGRILEKQSWRDSSQTPPPCLIRRLDHIVMTVKSIKDTTKFYSKILGMEVVTFKEDRKALCFGDQKFNLHEVGKEFEPKAAHPVPGSLDICLITEVPLEEMIQHLKACDVPIEEGPVPRTGAKGPIMSIYFRDPDRNLIEVSNYISS</sequence>
<evidence type="ECO:0000313" key="4">
    <source>
        <dbReference type="Ensembl" id="ENSCSAP00000009379.1"/>
    </source>
</evidence>
<dbReference type="STRING" id="60711.ENSCSAP00000009379"/>
<proteinExistence type="inferred from homology"/>
<dbReference type="InterPro" id="IPR004360">
    <property type="entry name" value="Glyas_Fos-R_dOase_dom"/>
</dbReference>
<protein>
    <recommendedName>
        <fullName evidence="2">Glyoxalase domain-containing protein 5</fullName>
    </recommendedName>
</protein>
<evidence type="ECO:0000256" key="1">
    <source>
        <dbReference type="ARBA" id="ARBA00010363"/>
    </source>
</evidence>
<dbReference type="GeneID" id="103231937"/>
<dbReference type="SUPFAM" id="SSF54593">
    <property type="entry name" value="Glyoxalase/Bleomycin resistance protein/Dihydroxybiphenyl dioxygenase"/>
    <property type="match status" value="1"/>
</dbReference>
<evidence type="ECO:0000313" key="5">
    <source>
        <dbReference type="Proteomes" id="UP000029965"/>
    </source>
</evidence>
<dbReference type="PANTHER" id="PTHR21366:SF14">
    <property type="entry name" value="GLYOXALASE DOMAIN-CONTAINING PROTEIN 5"/>
    <property type="match status" value="1"/>
</dbReference>
<dbReference type="eggNOG" id="ENOG502RZMP">
    <property type="taxonomic scope" value="Eukaryota"/>
</dbReference>
<dbReference type="CTD" id="392465"/>
<dbReference type="Ensembl" id="ENSCSAT00000011300.1">
    <property type="protein sequence ID" value="ENSCSAP00000009379.1"/>
    <property type="gene ID" value="ENSCSAG00000013213.1"/>
</dbReference>
<dbReference type="EMBL" id="AQIB01149427">
    <property type="status" value="NOT_ANNOTATED_CDS"/>
    <property type="molecule type" value="Genomic_DNA"/>
</dbReference>
<name>A0A0D9RL90_CHLSB</name>
<dbReference type="Gene3D" id="3.10.180.10">
    <property type="entry name" value="2,3-Dihydroxybiphenyl 1,2-Dioxygenase, domain 1"/>
    <property type="match status" value="1"/>
</dbReference>
<dbReference type="EMBL" id="AQIB01149428">
    <property type="status" value="NOT_ANNOTATED_CDS"/>
    <property type="molecule type" value="Genomic_DNA"/>
</dbReference>
<gene>
    <name evidence="4" type="primary">GLOD5</name>
</gene>
<dbReference type="InterPro" id="IPR029068">
    <property type="entry name" value="Glyas_Bleomycin-R_OHBP_Dase"/>
</dbReference>
<dbReference type="Pfam" id="PF00903">
    <property type="entry name" value="Glyoxalase"/>
    <property type="match status" value="1"/>
</dbReference>
<dbReference type="Proteomes" id="UP000029965">
    <property type="component" value="Chromosome X"/>
</dbReference>
<evidence type="ECO:0000256" key="2">
    <source>
        <dbReference type="ARBA" id="ARBA00040140"/>
    </source>
</evidence>
<dbReference type="PANTHER" id="PTHR21366">
    <property type="entry name" value="GLYOXALASE FAMILY PROTEIN"/>
    <property type="match status" value="1"/>
</dbReference>
<keyword evidence="5" id="KW-1185">Reference proteome</keyword>
<dbReference type="InterPro" id="IPR037523">
    <property type="entry name" value="VOC_core"/>
</dbReference>